<feature type="compositionally biased region" description="Basic residues" evidence="23">
    <location>
        <begin position="822"/>
        <end position="833"/>
    </location>
</feature>
<feature type="region of interest" description="Disordered" evidence="23">
    <location>
        <begin position="293"/>
        <end position="332"/>
    </location>
</feature>
<feature type="compositionally biased region" description="Basic and acidic residues" evidence="23">
    <location>
        <begin position="459"/>
        <end position="472"/>
    </location>
</feature>
<dbReference type="FunFam" id="3.40.50.150:FF:000066">
    <property type="entry name" value="Trimethylguanosine synthase 1"/>
    <property type="match status" value="1"/>
</dbReference>
<feature type="compositionally biased region" description="Polar residues" evidence="23">
    <location>
        <begin position="637"/>
        <end position="647"/>
    </location>
</feature>
<dbReference type="Pfam" id="PF09445">
    <property type="entry name" value="Methyltransf_15"/>
    <property type="match status" value="1"/>
</dbReference>
<evidence type="ECO:0000256" key="5">
    <source>
        <dbReference type="ARBA" id="ARBA00022490"/>
    </source>
</evidence>
<accession>A0A8D8Q6Y8</accession>
<evidence type="ECO:0000256" key="18">
    <source>
        <dbReference type="ARBA" id="ARBA00049790"/>
    </source>
</evidence>
<evidence type="ECO:0000256" key="15">
    <source>
        <dbReference type="ARBA" id="ARBA00048740"/>
    </source>
</evidence>
<reference evidence="24" key="1">
    <citation type="submission" date="2021-05" db="EMBL/GenBank/DDBJ databases">
        <authorList>
            <person name="Alioto T."/>
            <person name="Alioto T."/>
            <person name="Gomez Garrido J."/>
        </authorList>
    </citation>
    <scope>NUCLEOTIDE SEQUENCE</scope>
</reference>
<comment type="similarity">
    <text evidence="13">Belongs to the methyltransferase superfamily. Trimethylguanosine synthase family.</text>
</comment>
<evidence type="ECO:0000256" key="19">
    <source>
        <dbReference type="ARBA" id="ARBA00057179"/>
    </source>
</evidence>
<dbReference type="GO" id="GO:0005737">
    <property type="term" value="C:cytoplasm"/>
    <property type="evidence" value="ECO:0007669"/>
    <property type="project" value="UniProtKB-SubCell"/>
</dbReference>
<keyword evidence="10" id="KW-0805">Transcription regulation</keyword>
<evidence type="ECO:0000313" key="24">
    <source>
        <dbReference type="EMBL" id="CAG6626145.1"/>
    </source>
</evidence>
<name>A0A8D8Q6Y8_9HEMI</name>
<feature type="region of interest" description="Disordered" evidence="23">
    <location>
        <begin position="629"/>
        <end position="650"/>
    </location>
</feature>
<proteinExistence type="inferred from homology"/>
<dbReference type="GO" id="GO:0005730">
    <property type="term" value="C:nucleolus"/>
    <property type="evidence" value="ECO:0007669"/>
    <property type="project" value="UniProtKB-SubCell"/>
</dbReference>
<comment type="subcellular location">
    <subcellularLocation>
        <location evidence="2">Cytoplasm</location>
    </subcellularLocation>
    <subcellularLocation>
        <location evidence="1">Nucleus</location>
        <location evidence="1">Cajal body</location>
    </subcellularLocation>
    <subcellularLocation>
        <location evidence="3">Nucleus</location>
        <location evidence="3">Nucleolus</location>
    </subcellularLocation>
</comment>
<evidence type="ECO:0000256" key="20">
    <source>
        <dbReference type="ARBA" id="ARBA00064494"/>
    </source>
</evidence>
<sequence>MDSLDSEAGKYEAIGQIDYYVNDNEDDAIEGIFSRVFVRYSQYQQTLNYKRRKQNKTDSEDEEDIEEEEEDDEYLEEVLEETENEDSVIREEFDIQWAENGQDIILKLWIEKYKDFVDPNFIDNSLDNNTEESVEKSTIDRLNESVNSVDHTEKIVTEDVYDHVNDIDNVSIDDEVNKINGNFAKQISLETNEPNILLNEIEYQNTNSSVNLETDIKNQDCTVQDNTKEISGDYGTEWDQLWQNHCIEVYNSHFDTFKQDWIRNLAETLTQANNSTGLEYFELVKQEALTTLQKRGQGRRNQTGETSNQHQTNDLKLSDETQTQDKKPKGYKRDFQKSSLVDFIENNLVELVNKYDDQPPTLIDNCDAQQPTLVDNWDAEQPTLVGNCDAEHPNVGDKVRGAHPNPFQCDNVDSSVNKNCERIEQNKTIEIQNERTEGENNPKDLEPDSTKNNSTANSFDRKGIEKNTKEVQEYIDSQDTEEKTKESEESQTGEEPNAEDDEINSTPLTSYSKFINEPNYLLNKLGLHFGSATESTDSSLLSTEDRKVPSPFYKRQELSLFVSKSKFKTMNFRLKIDTKDEAMEEKCDAYGGEDFERNREYGEKYEEKDSERITGYDFKYNEFGGKINLPKNESDETSFSCGQTLNKTEPDEKTRLPLNRHTYFKYSDDEECSGSLDSSKTNGGSGVKDVIKERHSDSANMYRTIEENIDTAGKDNIVKNKELDEFGNSDLDKTSTTDKTGIKTTLMECHEDILSNKMSLAENKDERVDKNAEEDLSDDIKEGPEELEIIKDLNGTETVHIDWTNFDESMQTYNETHDSLQTKRKRNKKKKKKQTWEEETTGELSYFEDDLGHNVPVEILANPYLNKYYLQRYLYWSRYDEGILMDEESWYSVTPEKVAEHIASRVKETDVVVDAFCGCGGNTIQFAIKCRQVISIDIDPAKLRLAQHNATVYGVAHKIQFILGDFYTLAPSLQGDVVLLSPPWGGPAYSRSSFSLEYIFPEHGGGRGLFDLASRISPNIGYYLPRTSDVSELIPLAGQGGSCEIEQNFVGRKFVALTAYYGRLVRRKTARRKRKTNQVRLDLVLAPDLLD</sequence>
<evidence type="ECO:0000256" key="8">
    <source>
        <dbReference type="ARBA" id="ARBA00022679"/>
    </source>
</evidence>
<keyword evidence="7" id="KW-0489">Methyltransferase</keyword>
<evidence type="ECO:0000256" key="16">
    <source>
        <dbReference type="ARBA" id="ARBA00048763"/>
    </source>
</evidence>
<evidence type="ECO:0000256" key="11">
    <source>
        <dbReference type="ARBA" id="ARBA00023163"/>
    </source>
</evidence>
<comment type="subunit">
    <text evidence="20">May form homooligomers. Interacts with CREBBP/CBP, EED/WAIT1, EP300/P300, NCOA6/PRIP, PPARBP/PBP and SMN.</text>
</comment>
<feature type="compositionally biased region" description="Basic and acidic residues" evidence="23">
    <location>
        <begin position="424"/>
        <end position="449"/>
    </location>
</feature>
<feature type="compositionally biased region" description="Basic and acidic residues" evidence="23">
    <location>
        <begin position="316"/>
        <end position="332"/>
    </location>
</feature>
<evidence type="ECO:0000256" key="7">
    <source>
        <dbReference type="ARBA" id="ARBA00022603"/>
    </source>
</evidence>
<dbReference type="InterPro" id="IPR029063">
    <property type="entry name" value="SAM-dependent_MTases_sf"/>
</dbReference>
<evidence type="ECO:0000256" key="14">
    <source>
        <dbReference type="ARBA" id="ARBA00047418"/>
    </source>
</evidence>
<evidence type="ECO:0000256" key="13">
    <source>
        <dbReference type="ARBA" id="ARBA00025783"/>
    </source>
</evidence>
<organism evidence="24">
    <name type="scientific">Cacopsylla melanoneura</name>
    <dbReference type="NCBI Taxonomy" id="428564"/>
    <lineage>
        <taxon>Eukaryota</taxon>
        <taxon>Metazoa</taxon>
        <taxon>Ecdysozoa</taxon>
        <taxon>Arthropoda</taxon>
        <taxon>Hexapoda</taxon>
        <taxon>Insecta</taxon>
        <taxon>Pterygota</taxon>
        <taxon>Neoptera</taxon>
        <taxon>Paraneoptera</taxon>
        <taxon>Hemiptera</taxon>
        <taxon>Sternorrhyncha</taxon>
        <taxon>Psylloidea</taxon>
        <taxon>Psyllidae</taxon>
        <taxon>Psyllinae</taxon>
        <taxon>Cacopsylla</taxon>
    </lineage>
</organism>
<feature type="region of interest" description="Disordered" evidence="23">
    <location>
        <begin position="815"/>
        <end position="835"/>
    </location>
</feature>
<dbReference type="GO" id="GO:0015030">
    <property type="term" value="C:Cajal body"/>
    <property type="evidence" value="ECO:0007669"/>
    <property type="project" value="UniProtKB-SubCell"/>
</dbReference>
<dbReference type="SUPFAM" id="SSF53335">
    <property type="entry name" value="S-adenosyl-L-methionine-dependent methyltransferases"/>
    <property type="match status" value="1"/>
</dbReference>
<evidence type="ECO:0000256" key="22">
    <source>
        <dbReference type="ARBA" id="ARBA00081504"/>
    </source>
</evidence>
<dbReference type="Gene3D" id="3.40.50.150">
    <property type="entry name" value="Vaccinia Virus protein VP39"/>
    <property type="match status" value="1"/>
</dbReference>
<feature type="region of interest" description="Disordered" evidence="23">
    <location>
        <begin position="49"/>
        <end position="74"/>
    </location>
</feature>
<keyword evidence="9" id="KW-0949">S-adenosyl-L-methionine</keyword>
<evidence type="ECO:0000256" key="9">
    <source>
        <dbReference type="ARBA" id="ARBA00022691"/>
    </source>
</evidence>
<feature type="region of interest" description="Disordered" evidence="23">
    <location>
        <begin position="395"/>
        <end position="414"/>
    </location>
</feature>
<dbReference type="PANTHER" id="PTHR14741:SF32">
    <property type="entry name" value="TRIMETHYLGUANOSINE SYNTHASE"/>
    <property type="match status" value="1"/>
</dbReference>
<comment type="catalytic activity">
    <reaction evidence="14">
        <text>a 5'-end (N(2),N(7)-dimethyl 5'-triphosphoguanosine)-ribonucleoside in snoRNA + S-adenosyl-L-methionine = a 5'-end (N(2),N(2),N(7)-trimethyl 5'-triphosphoguanosine)-ribonucleoside in snoRNA + S-adenosyl-L-homocysteine + H(+)</text>
        <dbReference type="Rhea" id="RHEA:78507"/>
        <dbReference type="Rhea" id="RHEA-COMP:19088"/>
        <dbReference type="Rhea" id="RHEA-COMP:19090"/>
        <dbReference type="ChEBI" id="CHEBI:15378"/>
        <dbReference type="ChEBI" id="CHEBI:57856"/>
        <dbReference type="ChEBI" id="CHEBI:59789"/>
        <dbReference type="ChEBI" id="CHEBI:167623"/>
        <dbReference type="ChEBI" id="CHEBI:172880"/>
    </reaction>
    <physiologicalReaction direction="left-to-right" evidence="14">
        <dbReference type="Rhea" id="RHEA:78508"/>
    </physiologicalReaction>
</comment>
<keyword evidence="5" id="KW-0963">Cytoplasm</keyword>
<evidence type="ECO:0000256" key="12">
    <source>
        <dbReference type="ARBA" id="ARBA00023242"/>
    </source>
</evidence>
<evidence type="ECO:0000256" key="3">
    <source>
        <dbReference type="ARBA" id="ARBA00004604"/>
    </source>
</evidence>
<dbReference type="InterPro" id="IPR019012">
    <property type="entry name" value="RNA_cap_Gua-N2-MeTrfase"/>
</dbReference>
<keyword evidence="11" id="KW-0804">Transcription</keyword>
<dbReference type="PANTHER" id="PTHR14741">
    <property type="entry name" value="S-ADENOSYLMETHIONINE-DEPENDENT METHYLTRANSFERASE RELATED"/>
    <property type="match status" value="1"/>
</dbReference>
<keyword evidence="6" id="KW-0597">Phosphoprotein</keyword>
<comment type="catalytic activity">
    <reaction evidence="15">
        <text>a 5'-end (N(7)-methyl 5'-triphosphoguanosine)-ribonucleoside in snoRNA + S-adenosyl-L-methionine = a 5'-end (N(2),N(7)-dimethyl 5'-triphosphoguanosine)-ribonucleoside in snoRNA + S-adenosyl-L-homocysteine + H(+)</text>
        <dbReference type="Rhea" id="RHEA:78475"/>
        <dbReference type="Rhea" id="RHEA-COMP:19086"/>
        <dbReference type="Rhea" id="RHEA-COMP:19088"/>
        <dbReference type="ChEBI" id="CHEBI:15378"/>
        <dbReference type="ChEBI" id="CHEBI:57856"/>
        <dbReference type="ChEBI" id="CHEBI:59789"/>
        <dbReference type="ChEBI" id="CHEBI:156461"/>
        <dbReference type="ChEBI" id="CHEBI:172880"/>
    </reaction>
    <physiologicalReaction direction="left-to-right" evidence="15">
        <dbReference type="Rhea" id="RHEA:78476"/>
    </physiologicalReaction>
</comment>
<protein>
    <recommendedName>
        <fullName evidence="4">Trimethylguanosine synthase</fullName>
    </recommendedName>
    <alternativeName>
        <fullName evidence="18">Cap-specific guanine-N(2) methyltransferase</fullName>
    </alternativeName>
    <alternativeName>
        <fullName evidence="21">Nuclear receptor coactivator 6-interacting protein</fullName>
    </alternativeName>
    <alternativeName>
        <fullName evidence="22">PRIP-interacting protein with methyltransferase motif</fullName>
    </alternativeName>
</protein>
<feature type="compositionally biased region" description="Acidic residues" evidence="23">
    <location>
        <begin position="59"/>
        <end position="74"/>
    </location>
</feature>
<dbReference type="GO" id="GO:0071164">
    <property type="term" value="F:RNA cap trimethylguanosine synthase activity"/>
    <property type="evidence" value="ECO:0007669"/>
    <property type="project" value="TreeGrafter"/>
</dbReference>
<evidence type="ECO:0000256" key="6">
    <source>
        <dbReference type="ARBA" id="ARBA00022553"/>
    </source>
</evidence>
<feature type="compositionally biased region" description="Acidic residues" evidence="23">
    <location>
        <begin position="489"/>
        <end position="503"/>
    </location>
</feature>
<comment type="catalytic activity">
    <reaction evidence="17">
        <text>a 5'-end (N(7)-methyl 5'-triphosphoguanosine)-ribonucleoside in snRNA + S-adenosyl-L-methionine = a 5'-end (N(2),N(7)-dimethyl 5'-triphosphoguanosine)-ribonucleoside in snRNA + S-adenosyl-L-homocysteine + H(+)</text>
        <dbReference type="Rhea" id="RHEA:78471"/>
        <dbReference type="Rhea" id="RHEA-COMP:19085"/>
        <dbReference type="Rhea" id="RHEA-COMP:19087"/>
        <dbReference type="ChEBI" id="CHEBI:15378"/>
        <dbReference type="ChEBI" id="CHEBI:57856"/>
        <dbReference type="ChEBI" id="CHEBI:59789"/>
        <dbReference type="ChEBI" id="CHEBI:156461"/>
        <dbReference type="ChEBI" id="CHEBI:172880"/>
    </reaction>
    <physiologicalReaction direction="left-to-right" evidence="17">
        <dbReference type="Rhea" id="RHEA:78472"/>
    </physiologicalReaction>
</comment>
<comment type="function">
    <text evidence="19">Catalyzes the 2 serial methylation steps for the conversion of the 7-monomethylguanosine (m(7)G) caps of snRNAs and snoRNAs to a 2,2,7-trimethylguanosine (m(2,2,7)G) cap structure. The enzyme is specific for guanine, and N7 methylation must precede N2 methylation. Hypermethylation of the m7G cap of U snRNAs leads to their concentration in nuclear foci, their colocalization with coilin and the formation of canonical Cajal bodies (CBs). Plays a role in transcriptional regulation.</text>
</comment>
<evidence type="ECO:0000256" key="1">
    <source>
        <dbReference type="ARBA" id="ARBA00004408"/>
    </source>
</evidence>
<evidence type="ECO:0000256" key="17">
    <source>
        <dbReference type="ARBA" id="ARBA00049075"/>
    </source>
</evidence>
<dbReference type="AlphaFoldDB" id="A0A8D8Q6Y8"/>
<feature type="region of interest" description="Disordered" evidence="23">
    <location>
        <begin position="424"/>
        <end position="505"/>
    </location>
</feature>
<keyword evidence="12" id="KW-0539">Nucleus</keyword>
<evidence type="ECO:0000256" key="4">
    <source>
        <dbReference type="ARBA" id="ARBA00018517"/>
    </source>
</evidence>
<dbReference type="CDD" id="cd02440">
    <property type="entry name" value="AdoMet_MTases"/>
    <property type="match status" value="1"/>
</dbReference>
<evidence type="ECO:0000256" key="23">
    <source>
        <dbReference type="SAM" id="MobiDB-lite"/>
    </source>
</evidence>
<feature type="compositionally biased region" description="Polar residues" evidence="23">
    <location>
        <begin position="293"/>
        <end position="315"/>
    </location>
</feature>
<evidence type="ECO:0000256" key="21">
    <source>
        <dbReference type="ARBA" id="ARBA00079339"/>
    </source>
</evidence>
<evidence type="ECO:0000256" key="10">
    <source>
        <dbReference type="ARBA" id="ARBA00023015"/>
    </source>
</evidence>
<dbReference type="EMBL" id="HBUF01061902">
    <property type="protein sequence ID" value="CAG6626145.1"/>
    <property type="molecule type" value="Transcribed_RNA"/>
</dbReference>
<evidence type="ECO:0000256" key="2">
    <source>
        <dbReference type="ARBA" id="ARBA00004496"/>
    </source>
</evidence>
<keyword evidence="8" id="KW-0808">Transferase</keyword>
<comment type="catalytic activity">
    <reaction evidence="16">
        <text>a 5'-end (N(2),N(7)-dimethyl 5'-triphosphoguanosine)-ribonucleoside in snRNA + S-adenosyl-L-methionine = a 5'-end (N(2),N(2),N(7)-trimethyl 5'-triphosphoguanosine)-ribonucleoside in snRNA + S-adenosyl-L-homocysteine + H(+)</text>
        <dbReference type="Rhea" id="RHEA:78479"/>
        <dbReference type="Rhea" id="RHEA-COMP:19087"/>
        <dbReference type="Rhea" id="RHEA-COMP:19089"/>
        <dbReference type="ChEBI" id="CHEBI:15378"/>
        <dbReference type="ChEBI" id="CHEBI:57856"/>
        <dbReference type="ChEBI" id="CHEBI:59789"/>
        <dbReference type="ChEBI" id="CHEBI:167623"/>
        <dbReference type="ChEBI" id="CHEBI:172880"/>
    </reaction>
    <physiologicalReaction direction="left-to-right" evidence="16">
        <dbReference type="Rhea" id="RHEA:78480"/>
    </physiologicalReaction>
</comment>